<organism evidence="1 2">
    <name type="scientific">Streptomyces achmelvichensis</name>
    <dbReference type="NCBI Taxonomy" id="3134111"/>
    <lineage>
        <taxon>Bacteria</taxon>
        <taxon>Bacillati</taxon>
        <taxon>Actinomycetota</taxon>
        <taxon>Actinomycetes</taxon>
        <taxon>Kitasatosporales</taxon>
        <taxon>Streptomycetaceae</taxon>
        <taxon>Streptomyces</taxon>
    </lineage>
</organism>
<reference evidence="1" key="1">
    <citation type="submission" date="2024-03" db="EMBL/GenBank/DDBJ databases">
        <title>Novel Streptomyces species of biotechnological and ecological value are a feature of Machair soil.</title>
        <authorList>
            <person name="Prole J.R."/>
            <person name="Goodfellow M."/>
            <person name="Allenby N."/>
            <person name="Ward A.C."/>
        </authorList>
    </citation>
    <scope>NUCLEOTIDE SEQUENCE</scope>
    <source>
        <strain evidence="1">MS2.AVA.5</strain>
    </source>
</reference>
<keyword evidence="2" id="KW-1185">Reference proteome</keyword>
<proteinExistence type="predicted"/>
<evidence type="ECO:0000313" key="1">
    <source>
        <dbReference type="EMBL" id="MEJ8638189.1"/>
    </source>
</evidence>
<dbReference type="Proteomes" id="UP001377168">
    <property type="component" value="Unassembled WGS sequence"/>
</dbReference>
<gene>
    <name evidence="1" type="ORF">WKI67_33025</name>
</gene>
<comment type="caution">
    <text evidence="1">The sequence shown here is derived from an EMBL/GenBank/DDBJ whole genome shotgun (WGS) entry which is preliminary data.</text>
</comment>
<evidence type="ECO:0000313" key="2">
    <source>
        <dbReference type="Proteomes" id="UP001377168"/>
    </source>
</evidence>
<protein>
    <submittedName>
        <fullName evidence="1">SDR family oxidoreductase</fullName>
    </submittedName>
</protein>
<dbReference type="EMBL" id="JBBKAJ010000022">
    <property type="protein sequence ID" value="MEJ8638189.1"/>
    <property type="molecule type" value="Genomic_DNA"/>
</dbReference>
<accession>A0ACC6Q3B9</accession>
<sequence>MPTDGHNGHTGAQEQPETQDRPESGYRPVTRDQPETGQDTSPLRCLVTGATGYIGGRLVPELLEAGHSVRCLARSPDKLRGHPWAEDTDVVRGDVTDPESVKAAMQDIDVAYYLVHALGTGSHFEDTDREAARIFADAARSAGVRRIVYLGGLTPAGVPRHELSAHLRSRAEVGQIFLDAEVPATFLRAAVIIGSGSASFEMLRYLTERLPVMVTPSWVRTRIQPIGVRDVLRYLVGSARMPEEVNRAFDIGGPDVITYLDMMRSYAAVAGLPRRLIVPVPVLTPRLSSHWVGLVTPVPHSIARPLTESLRHEVVCDEHDIARHVPDVPGRPLTFEQALTLALRRVREAQVTTRWSSASVPGAPSDPLPTDPDWAGGSLYKDCRELVVDAPRASLWRVIEGIGGDNGWYSFPLAWAVRGWLDRFVGGVGLRRGRRDAERLRVGDSLDFWRVEAIEPGRLLRLRAEMRLPGLAWLEMYAEDDDGGRTRYRQRALFHPRGLLGHAYWWSVSPFHTIVFGGMARNIAQAAVKGMPTEASRRPVSR</sequence>
<name>A0ACC6Q3B9_9ACTN</name>